<dbReference type="HOGENOM" id="CLU_2108144_0_0_1"/>
<dbReference type="AlphaFoldDB" id="H2ZF06"/>
<dbReference type="InParanoid" id="H2ZF06"/>
<dbReference type="Proteomes" id="UP000007875">
    <property type="component" value="Unassembled WGS sequence"/>
</dbReference>
<dbReference type="Ensembl" id="ENSCSAVT00000016353.1">
    <property type="protein sequence ID" value="ENSCSAVP00000016172.1"/>
    <property type="gene ID" value="ENSCSAVG00000009509.1"/>
</dbReference>
<accession>H2ZF06</accession>
<reference evidence="2" key="1">
    <citation type="submission" date="2003-08" db="EMBL/GenBank/DDBJ databases">
        <authorList>
            <person name="Birren B."/>
            <person name="Nusbaum C."/>
            <person name="Abebe A."/>
            <person name="Abouelleil A."/>
            <person name="Adekoya E."/>
            <person name="Ait-zahra M."/>
            <person name="Allen N."/>
            <person name="Allen T."/>
            <person name="An P."/>
            <person name="Anderson M."/>
            <person name="Anderson S."/>
            <person name="Arachchi H."/>
            <person name="Armbruster J."/>
            <person name="Bachantsang P."/>
            <person name="Baldwin J."/>
            <person name="Barry A."/>
            <person name="Bayul T."/>
            <person name="Blitshsteyn B."/>
            <person name="Bloom T."/>
            <person name="Blye J."/>
            <person name="Boguslavskiy L."/>
            <person name="Borowsky M."/>
            <person name="Boukhgalter B."/>
            <person name="Brunache A."/>
            <person name="Butler J."/>
            <person name="Calixte N."/>
            <person name="Calvo S."/>
            <person name="Camarata J."/>
            <person name="Campo K."/>
            <person name="Chang J."/>
            <person name="Cheshatsang Y."/>
            <person name="Citroen M."/>
            <person name="Collymore A."/>
            <person name="Considine T."/>
            <person name="Cook A."/>
            <person name="Cooke P."/>
            <person name="Corum B."/>
            <person name="Cuomo C."/>
            <person name="David R."/>
            <person name="Dawoe T."/>
            <person name="Degray S."/>
            <person name="Dodge S."/>
            <person name="Dooley K."/>
            <person name="Dorje P."/>
            <person name="Dorjee K."/>
            <person name="Dorris L."/>
            <person name="Duffey N."/>
            <person name="Dupes A."/>
            <person name="Elkins T."/>
            <person name="Engels R."/>
            <person name="Erickson J."/>
            <person name="Farina A."/>
            <person name="Faro S."/>
            <person name="Ferreira P."/>
            <person name="Fischer H."/>
            <person name="Fitzgerald M."/>
            <person name="Foley K."/>
            <person name="Gage D."/>
            <person name="Galagan J."/>
            <person name="Gearin G."/>
            <person name="Gnerre S."/>
            <person name="Gnirke A."/>
            <person name="Goyette A."/>
            <person name="Graham J."/>
            <person name="Grandbois E."/>
            <person name="Gyaltsen K."/>
            <person name="Hafez N."/>
            <person name="Hagopian D."/>
            <person name="Hagos B."/>
            <person name="Hall J."/>
            <person name="Hatcher B."/>
            <person name="Heller A."/>
            <person name="Higgins H."/>
            <person name="Honan T."/>
            <person name="Horn A."/>
            <person name="Houde N."/>
            <person name="Hughes L."/>
            <person name="Hulme W."/>
            <person name="Husby E."/>
            <person name="Iliev I."/>
            <person name="Jaffe D."/>
            <person name="Jones C."/>
            <person name="Kamal M."/>
            <person name="Kamat A."/>
            <person name="Kamvysselis M."/>
            <person name="Karlsson E."/>
            <person name="Kells C."/>
            <person name="Kieu A."/>
            <person name="Kisner P."/>
            <person name="Kodira C."/>
            <person name="Kulbokas E."/>
            <person name="Labutti K."/>
            <person name="Lama D."/>
            <person name="Landers T."/>
            <person name="Leger J."/>
            <person name="Levine S."/>
            <person name="Lewis D."/>
            <person name="Lewis T."/>
            <person name="Lindblad-toh K."/>
            <person name="Liu X."/>
            <person name="Lokyitsang T."/>
            <person name="Lokyitsang Y."/>
            <person name="Lucien O."/>
            <person name="Lui A."/>
            <person name="Ma L.J."/>
            <person name="Mabbitt R."/>
            <person name="Macdonald J."/>
            <person name="Maclean C."/>
            <person name="Major J."/>
            <person name="Manning J."/>
            <person name="Marabella R."/>
            <person name="Maru K."/>
            <person name="Matthews C."/>
            <person name="Mauceli E."/>
            <person name="Mccarthy M."/>
            <person name="Mcdonough S."/>
            <person name="Mcghee T."/>
            <person name="Meldrim J."/>
            <person name="Meneus L."/>
            <person name="Mesirov J."/>
            <person name="Mihalev A."/>
            <person name="Mihova T."/>
            <person name="Mikkelsen T."/>
            <person name="Mlenga V."/>
            <person name="Moru K."/>
            <person name="Mozes J."/>
            <person name="Mulrain L."/>
            <person name="Munson G."/>
            <person name="Naylor J."/>
            <person name="Newes C."/>
            <person name="Nguyen C."/>
            <person name="Nguyen N."/>
            <person name="Nguyen T."/>
            <person name="Nicol R."/>
            <person name="Nielsen C."/>
            <person name="Nizzari M."/>
            <person name="Norbu C."/>
            <person name="Norbu N."/>
            <person name="O'donnell P."/>
            <person name="Okoawo O."/>
            <person name="O'leary S."/>
            <person name="Omotosho B."/>
            <person name="O'neill K."/>
            <person name="Osman S."/>
            <person name="Parker S."/>
            <person name="Perrin D."/>
            <person name="Phunkhang P."/>
            <person name="Piqani B."/>
            <person name="Purcell S."/>
            <person name="Rachupka T."/>
            <person name="Ramasamy U."/>
            <person name="Rameau R."/>
            <person name="Ray V."/>
            <person name="Raymond C."/>
            <person name="Retta R."/>
            <person name="Richardson S."/>
            <person name="Rise C."/>
            <person name="Rodriguez J."/>
            <person name="Rogers J."/>
            <person name="Rogov P."/>
            <person name="Rutman M."/>
            <person name="Schupbach R."/>
            <person name="Seaman C."/>
            <person name="Settipalli S."/>
            <person name="Sharpe T."/>
            <person name="Sheridan J."/>
            <person name="Sherpa N."/>
            <person name="Shi J."/>
            <person name="Smirnov S."/>
            <person name="Smith C."/>
            <person name="Sougnez C."/>
            <person name="Spencer B."/>
            <person name="Stalker J."/>
            <person name="Stange-thomann N."/>
            <person name="Stavropoulos S."/>
            <person name="Stetson K."/>
            <person name="Stone C."/>
            <person name="Stone S."/>
            <person name="Stubbs M."/>
            <person name="Talamas J."/>
            <person name="Tchuinga P."/>
            <person name="Tenzing P."/>
            <person name="Tesfaye S."/>
            <person name="Theodore J."/>
            <person name="Thoulutsang Y."/>
            <person name="Topham K."/>
            <person name="Towey S."/>
            <person name="Tsamla T."/>
            <person name="Tsomo N."/>
            <person name="Vallee D."/>
            <person name="Vassiliev H."/>
            <person name="Venkataraman V."/>
            <person name="Vinson J."/>
            <person name="Vo A."/>
            <person name="Wade C."/>
            <person name="Wang S."/>
            <person name="Wangchuk T."/>
            <person name="Wangdi T."/>
            <person name="Whittaker C."/>
            <person name="Wilkinson J."/>
            <person name="Wu Y."/>
            <person name="Wyman D."/>
            <person name="Yadav S."/>
            <person name="Yang S."/>
            <person name="Yang X."/>
            <person name="Yeager S."/>
            <person name="Yee E."/>
            <person name="Young G."/>
            <person name="Zainoun J."/>
            <person name="Zembeck L."/>
            <person name="Zimmer A."/>
            <person name="Zody M."/>
            <person name="Lander E."/>
        </authorList>
    </citation>
    <scope>NUCLEOTIDE SEQUENCE [LARGE SCALE GENOMIC DNA]</scope>
</reference>
<name>H2ZF06_CIOSA</name>
<organism evidence="1 2">
    <name type="scientific">Ciona savignyi</name>
    <name type="common">Pacific transparent sea squirt</name>
    <dbReference type="NCBI Taxonomy" id="51511"/>
    <lineage>
        <taxon>Eukaryota</taxon>
        <taxon>Metazoa</taxon>
        <taxon>Chordata</taxon>
        <taxon>Tunicata</taxon>
        <taxon>Ascidiacea</taxon>
        <taxon>Phlebobranchia</taxon>
        <taxon>Cionidae</taxon>
        <taxon>Ciona</taxon>
    </lineage>
</organism>
<evidence type="ECO:0000313" key="2">
    <source>
        <dbReference type="Proteomes" id="UP000007875"/>
    </source>
</evidence>
<proteinExistence type="predicted"/>
<reference evidence="1" key="3">
    <citation type="submission" date="2025-09" db="UniProtKB">
        <authorList>
            <consortium name="Ensembl"/>
        </authorList>
    </citation>
    <scope>IDENTIFICATION</scope>
</reference>
<reference evidence="1" key="2">
    <citation type="submission" date="2025-08" db="UniProtKB">
        <authorList>
            <consortium name="Ensembl"/>
        </authorList>
    </citation>
    <scope>IDENTIFICATION</scope>
</reference>
<sequence>MQNNFKLKYPSENYMSLLHHIYCRFTLECNKNPTLIDFTALGQNVLSSSAFLHFVDQVHNAVDCGSVTTVETVLSFAVKLFVKILSFAFTKKLFQKLSMHFQTTALQFTETFEKIIMC</sequence>
<keyword evidence="2" id="KW-1185">Reference proteome</keyword>
<dbReference type="GeneTree" id="ENSGT00390000005465"/>
<evidence type="ECO:0000313" key="1">
    <source>
        <dbReference type="Ensembl" id="ENSCSAVP00000016172.1"/>
    </source>
</evidence>
<protein>
    <submittedName>
        <fullName evidence="1">Uncharacterized protein</fullName>
    </submittedName>
</protein>